<dbReference type="GO" id="GO:0005509">
    <property type="term" value="F:calcium ion binding"/>
    <property type="evidence" value="ECO:0007669"/>
    <property type="project" value="InterPro"/>
</dbReference>
<keyword evidence="2" id="KW-0812">Transmembrane</keyword>
<sequence>MATNAPTGTHTPNERSVVVSGKKIPPPTRTDIFTDAVQALSGKSAACGDRLVQILRAWDTDGNGKFDVAEVIRAAQHIESEQRKSKGLRWLIAAMCVMYLITIVIFFAVAYGANEVSEDFRIDKNTADLGTKRRPRNTVLTKQTFDGVDMFDFLTEDLEDLYKVESLYLNYTAGEGQTVEKYFRISEITRNKATDLVEVKFLTGSKLQIMSEGANLILAGDNDTQPVTLFEGPNYTFDTKRLVWDEDGDGVPDDESRIVQANATNGDVNGTDGSRRRLAPTRFGNPGRGNIFFNSGRLYGRGINDLGASRFNALAVRGRCLGTRFACRG</sequence>
<dbReference type="InParanoid" id="A0A0G4G1S5"/>
<reference evidence="4 5" key="1">
    <citation type="submission" date="2014-11" db="EMBL/GenBank/DDBJ databases">
        <authorList>
            <person name="Zhu J."/>
            <person name="Qi W."/>
            <person name="Song R."/>
        </authorList>
    </citation>
    <scope>NUCLEOTIDE SEQUENCE [LARGE SCALE GENOMIC DNA]</scope>
</reference>
<dbReference type="PhylomeDB" id="A0A0G4G1S5"/>
<evidence type="ECO:0000259" key="3">
    <source>
        <dbReference type="PROSITE" id="PS50222"/>
    </source>
</evidence>
<feature type="region of interest" description="Disordered" evidence="1">
    <location>
        <begin position="1"/>
        <end position="23"/>
    </location>
</feature>
<proteinExistence type="predicted"/>
<feature type="transmembrane region" description="Helical" evidence="2">
    <location>
        <begin position="90"/>
        <end position="113"/>
    </location>
</feature>
<dbReference type="EMBL" id="CDMY01000543">
    <property type="protein sequence ID" value="CEM21841.1"/>
    <property type="molecule type" value="Genomic_DNA"/>
</dbReference>
<gene>
    <name evidence="4" type="ORF">Vbra_9596</name>
</gene>
<dbReference type="VEuPathDB" id="CryptoDB:Vbra_9596"/>
<evidence type="ECO:0000256" key="2">
    <source>
        <dbReference type="SAM" id="Phobius"/>
    </source>
</evidence>
<dbReference type="OrthoDB" id="528013at2759"/>
<protein>
    <recommendedName>
        <fullName evidence="3">EF-hand domain-containing protein</fullName>
    </recommendedName>
</protein>
<feature type="domain" description="EF-hand" evidence="3">
    <location>
        <begin position="46"/>
        <end position="81"/>
    </location>
</feature>
<feature type="compositionally biased region" description="Polar residues" evidence="1">
    <location>
        <begin position="1"/>
        <end position="11"/>
    </location>
</feature>
<dbReference type="InterPro" id="IPR002048">
    <property type="entry name" value="EF_hand_dom"/>
</dbReference>
<dbReference type="Proteomes" id="UP000041254">
    <property type="component" value="Unassembled WGS sequence"/>
</dbReference>
<name>A0A0G4G1S5_VITBC</name>
<organism evidence="4 5">
    <name type="scientific">Vitrella brassicaformis (strain CCMP3155)</name>
    <dbReference type="NCBI Taxonomy" id="1169540"/>
    <lineage>
        <taxon>Eukaryota</taxon>
        <taxon>Sar</taxon>
        <taxon>Alveolata</taxon>
        <taxon>Colpodellida</taxon>
        <taxon>Vitrellaceae</taxon>
        <taxon>Vitrella</taxon>
    </lineage>
</organism>
<keyword evidence="5" id="KW-1185">Reference proteome</keyword>
<keyword evidence="2" id="KW-1133">Transmembrane helix</keyword>
<accession>A0A0G4G1S5</accession>
<keyword evidence="2" id="KW-0472">Membrane</keyword>
<evidence type="ECO:0000256" key="1">
    <source>
        <dbReference type="SAM" id="MobiDB-lite"/>
    </source>
</evidence>
<evidence type="ECO:0000313" key="4">
    <source>
        <dbReference type="EMBL" id="CEM21841.1"/>
    </source>
</evidence>
<dbReference type="AlphaFoldDB" id="A0A0G4G1S5"/>
<evidence type="ECO:0000313" key="5">
    <source>
        <dbReference type="Proteomes" id="UP000041254"/>
    </source>
</evidence>
<dbReference type="PROSITE" id="PS50222">
    <property type="entry name" value="EF_HAND_2"/>
    <property type="match status" value="1"/>
</dbReference>